<organism evidence="4 5">
    <name type="scientific">Mya arenaria</name>
    <name type="common">Soft-shell clam</name>
    <dbReference type="NCBI Taxonomy" id="6604"/>
    <lineage>
        <taxon>Eukaryota</taxon>
        <taxon>Metazoa</taxon>
        <taxon>Spiralia</taxon>
        <taxon>Lophotrochozoa</taxon>
        <taxon>Mollusca</taxon>
        <taxon>Bivalvia</taxon>
        <taxon>Autobranchia</taxon>
        <taxon>Heteroconchia</taxon>
        <taxon>Euheterodonta</taxon>
        <taxon>Imparidentia</taxon>
        <taxon>Neoheterodontei</taxon>
        <taxon>Myida</taxon>
        <taxon>Myoidea</taxon>
        <taxon>Myidae</taxon>
        <taxon>Mya</taxon>
    </lineage>
</organism>
<feature type="non-terminal residue" evidence="4">
    <location>
        <position position="681"/>
    </location>
</feature>
<dbReference type="EMBL" id="CP111019">
    <property type="protein sequence ID" value="WAR12169.1"/>
    <property type="molecule type" value="Genomic_DNA"/>
</dbReference>
<keyword evidence="5" id="KW-1185">Reference proteome</keyword>
<evidence type="ECO:0000313" key="5">
    <source>
        <dbReference type="Proteomes" id="UP001164746"/>
    </source>
</evidence>
<comment type="similarity">
    <text evidence="1">Belongs to the mab-21 family.</text>
</comment>
<accession>A0ABY7EUU5</accession>
<reference evidence="4" key="1">
    <citation type="submission" date="2022-11" db="EMBL/GenBank/DDBJ databases">
        <title>Centuries of genome instability and evolution in soft-shell clam transmissible cancer (bioRxiv).</title>
        <authorList>
            <person name="Hart S.F.M."/>
            <person name="Yonemitsu M.A."/>
            <person name="Giersch R.M."/>
            <person name="Beal B.F."/>
            <person name="Arriagada G."/>
            <person name="Davis B.W."/>
            <person name="Ostrander E.A."/>
            <person name="Goff S.P."/>
            <person name="Metzger M.J."/>
        </authorList>
    </citation>
    <scope>NUCLEOTIDE SEQUENCE</scope>
    <source>
        <strain evidence="4">MELC-2E11</strain>
        <tissue evidence="4">Siphon/mantle</tissue>
    </source>
</reference>
<proteinExistence type="inferred from homology"/>
<dbReference type="Proteomes" id="UP001164746">
    <property type="component" value="Chromosome 8"/>
</dbReference>
<gene>
    <name evidence="4" type="ORF">MAR_026349</name>
</gene>
<dbReference type="PANTHER" id="PTHR10656:SF69">
    <property type="entry name" value="MAB-21-LIKE HHH_H2TH-LIKE DOMAIN-CONTAINING PROTEIN"/>
    <property type="match status" value="1"/>
</dbReference>
<evidence type="ECO:0000259" key="2">
    <source>
        <dbReference type="Pfam" id="PF03281"/>
    </source>
</evidence>
<sequence>MDRSFGTKLNTVLEDIGVSKDLIWKRRRTFMMREYLVNHSAVLRSVDQVKIFFFGSQSEGTTTVGMMSDTDQLECINHWEVILSMEDWTYGKINLLVLKDETSPPQYCNLQRFRYDQPLPYTDDTMQDHIRDSQGRILLQNTYIYNYRLKHIAETLQISFTRHGPARTSTRNEYEIDVVGAFHCAKLPEECQSIFKRPRPGHWPRRDTLEKAKSLGTFLVAQGSSESINSKLEWRCSTSLIERAIMFDLGTVHLKTFVLLKILRKTIFKPVVGDRLSTFHFKTALFFTVESNPPDIWLETNIPECAIRVLTTMHRWLKCGFCPNFTTENVNLFTGKIQHYERPKLSEMIMGIIENFETCVYHITLEKVQDRMLELDGFVNIEMKTPMPSRQKNHCECAKQIFFNFLYILEMRCISYIGAQNDFSKNPQQRSQTGIRFYSMEQEYLEMLSNHSDDIVIRTFSMLNPFLISLNESVKLAAKIDNHERIAANDIFERFVIPNDRAPISSLLKCASICISCRHFEKATDILNYVEGLIKPYVVQFSGCYQRENPKFNDEFHSRLLENIENDEHLLRSSVAISVKFSRLETPCVPKHLVFEMYRTFREVDKRYRHPHSDVWMDAAVIDAIPFMYYLQYLAYKRLNLPELAEDALTALFNYVQGTEDDFRIGHTETSWSLLGHCFEM</sequence>
<protein>
    <submittedName>
        <fullName evidence="4">Uncharacterized protein</fullName>
    </submittedName>
</protein>
<dbReference type="Pfam" id="PF20266">
    <property type="entry name" value="Mab-21_C"/>
    <property type="match status" value="1"/>
</dbReference>
<evidence type="ECO:0000259" key="3">
    <source>
        <dbReference type="Pfam" id="PF20266"/>
    </source>
</evidence>
<dbReference type="SMART" id="SM01265">
    <property type="entry name" value="Mab-21"/>
    <property type="match status" value="1"/>
</dbReference>
<feature type="domain" description="Mab-21-like nucleotidyltransferase" evidence="2">
    <location>
        <begin position="145"/>
        <end position="246"/>
    </location>
</feature>
<dbReference type="InterPro" id="IPR024810">
    <property type="entry name" value="MAB21L/cGLR"/>
</dbReference>
<evidence type="ECO:0000256" key="1">
    <source>
        <dbReference type="ARBA" id="ARBA00008307"/>
    </source>
</evidence>
<dbReference type="InterPro" id="IPR046906">
    <property type="entry name" value="Mab-21_HhH/H2TH-like"/>
</dbReference>
<feature type="domain" description="Mab-21-like HhH/H2TH-like" evidence="3">
    <location>
        <begin position="259"/>
        <end position="339"/>
    </location>
</feature>
<dbReference type="Gene3D" id="1.10.1410.40">
    <property type="match status" value="1"/>
</dbReference>
<evidence type="ECO:0000313" key="4">
    <source>
        <dbReference type="EMBL" id="WAR12169.1"/>
    </source>
</evidence>
<dbReference type="PANTHER" id="PTHR10656">
    <property type="entry name" value="CELL FATE DETERMINING PROTEIN MAB21-RELATED"/>
    <property type="match status" value="1"/>
</dbReference>
<dbReference type="InterPro" id="IPR046903">
    <property type="entry name" value="Mab-21-like_nuc_Trfase"/>
</dbReference>
<dbReference type="Pfam" id="PF03281">
    <property type="entry name" value="Mab-21"/>
    <property type="match status" value="1"/>
</dbReference>
<name>A0ABY7EUU5_MYAAR</name>